<dbReference type="Gene3D" id="2.40.50.100">
    <property type="match status" value="1"/>
</dbReference>
<dbReference type="InterPro" id="IPR033753">
    <property type="entry name" value="GCV_H/Fam206"/>
</dbReference>
<dbReference type="PANTHER" id="PTHR11715">
    <property type="entry name" value="GLYCINE CLEAVAGE SYSTEM H PROTEIN"/>
    <property type="match status" value="1"/>
</dbReference>
<evidence type="ECO:0000313" key="2">
    <source>
        <dbReference type="EMBL" id="MBN7768652.1"/>
    </source>
</evidence>
<evidence type="ECO:0000256" key="1">
    <source>
        <dbReference type="ARBA" id="ARBA00022823"/>
    </source>
</evidence>
<sequence>MNLDGLSFPDDLWYAPAHNLWLREEPAGEVTLGLSAYGAALYGDIFAFTPKRVGTHIPVDRSFGVVEFAKAAASAKSPIAGTVTAHNEVLLQRPVLMTRDGYGEGWMIRMLPDDWATACQSLLQGEQAVAAFARQAQRDGFDPGDDSVQALKRQL</sequence>
<reference evidence="2 3" key="1">
    <citation type="submission" date="2021-02" db="EMBL/GenBank/DDBJ databases">
        <title>PHA producing bacteria isolated from coastal sediment in Guangdong, Shenzhen.</title>
        <authorList>
            <person name="Zheng W."/>
            <person name="Yu S."/>
            <person name="Huang Y."/>
        </authorList>
    </citation>
    <scope>NUCLEOTIDE SEQUENCE [LARGE SCALE GENOMIC DNA]</scope>
    <source>
        <strain evidence="2 3">TN21-5</strain>
    </source>
</reference>
<evidence type="ECO:0000313" key="3">
    <source>
        <dbReference type="Proteomes" id="UP000664344"/>
    </source>
</evidence>
<dbReference type="InterPro" id="IPR011053">
    <property type="entry name" value="Single_hybrid_motif"/>
</dbReference>
<keyword evidence="1" id="KW-0450">Lipoyl</keyword>
<dbReference type="CDD" id="cd06848">
    <property type="entry name" value="GCS_H"/>
    <property type="match status" value="1"/>
</dbReference>
<dbReference type="RefSeq" id="WP_206556511.1">
    <property type="nucleotide sequence ID" value="NZ_JAFKDB010000007.1"/>
</dbReference>
<organism evidence="2 3">
    <name type="scientific">Marinobacter daepoensis</name>
    <dbReference type="NCBI Taxonomy" id="262077"/>
    <lineage>
        <taxon>Bacteria</taxon>
        <taxon>Pseudomonadati</taxon>
        <taxon>Pseudomonadota</taxon>
        <taxon>Gammaproteobacteria</taxon>
        <taxon>Pseudomonadales</taxon>
        <taxon>Marinobacteraceae</taxon>
        <taxon>Marinobacter</taxon>
    </lineage>
</organism>
<dbReference type="PANTHER" id="PTHR11715:SF3">
    <property type="entry name" value="GLYCINE CLEAVAGE SYSTEM H PROTEIN-RELATED"/>
    <property type="match status" value="1"/>
</dbReference>
<dbReference type="Proteomes" id="UP000664344">
    <property type="component" value="Unassembled WGS sequence"/>
</dbReference>
<proteinExistence type="predicted"/>
<accession>A0ABS3BB16</accession>
<dbReference type="Pfam" id="PF01597">
    <property type="entry name" value="GCV_H"/>
    <property type="match status" value="1"/>
</dbReference>
<dbReference type="InterPro" id="IPR002930">
    <property type="entry name" value="GCV_H"/>
</dbReference>
<dbReference type="EMBL" id="JAFKDB010000007">
    <property type="protein sequence ID" value="MBN7768652.1"/>
    <property type="molecule type" value="Genomic_DNA"/>
</dbReference>
<keyword evidence="3" id="KW-1185">Reference proteome</keyword>
<gene>
    <name evidence="2" type="ORF">JYP53_01895</name>
</gene>
<protein>
    <submittedName>
        <fullName evidence="2">Glycine cleavage system protein H</fullName>
    </submittedName>
</protein>
<dbReference type="SUPFAM" id="SSF51230">
    <property type="entry name" value="Single hybrid motif"/>
    <property type="match status" value="1"/>
</dbReference>
<comment type="caution">
    <text evidence="2">The sequence shown here is derived from an EMBL/GenBank/DDBJ whole genome shotgun (WGS) entry which is preliminary data.</text>
</comment>
<name>A0ABS3BB16_9GAMM</name>